<evidence type="ECO:0000313" key="2">
    <source>
        <dbReference type="Proteomes" id="UP000193963"/>
    </source>
</evidence>
<organism evidence="1 2">
    <name type="scientific">Pseudooceanicola marinus</name>
    <dbReference type="NCBI Taxonomy" id="396013"/>
    <lineage>
        <taxon>Bacteria</taxon>
        <taxon>Pseudomonadati</taxon>
        <taxon>Pseudomonadota</taxon>
        <taxon>Alphaproteobacteria</taxon>
        <taxon>Rhodobacterales</taxon>
        <taxon>Paracoccaceae</taxon>
        <taxon>Pseudooceanicola</taxon>
    </lineage>
</organism>
<keyword evidence="2" id="KW-1185">Reference proteome</keyword>
<proteinExistence type="predicted"/>
<dbReference type="InterPro" id="IPR009531">
    <property type="entry name" value="DUF1150"/>
</dbReference>
<evidence type="ECO:0008006" key="3">
    <source>
        <dbReference type="Google" id="ProtNLM"/>
    </source>
</evidence>
<evidence type="ECO:0000313" key="1">
    <source>
        <dbReference type="EMBL" id="SLN41413.1"/>
    </source>
</evidence>
<reference evidence="1 2" key="1">
    <citation type="submission" date="2017-03" db="EMBL/GenBank/DDBJ databases">
        <authorList>
            <person name="Afonso C.L."/>
            <person name="Miller P.J."/>
            <person name="Scott M.A."/>
            <person name="Spackman E."/>
            <person name="Goraichik I."/>
            <person name="Dimitrov K.M."/>
            <person name="Suarez D.L."/>
            <person name="Swayne D.E."/>
        </authorList>
    </citation>
    <scope>NUCLEOTIDE SEQUENCE [LARGE SCALE GENOMIC DNA]</scope>
    <source>
        <strain evidence="1 2">CECT 7751</strain>
    </source>
</reference>
<protein>
    <recommendedName>
        <fullName evidence="3">DUF1150 domain-containing protein</fullName>
    </recommendedName>
</protein>
<dbReference type="Proteomes" id="UP000193963">
    <property type="component" value="Unassembled WGS sequence"/>
</dbReference>
<dbReference type="AlphaFoldDB" id="A0A1X6Z5D7"/>
<dbReference type="EMBL" id="FWFN01000003">
    <property type="protein sequence ID" value="SLN41413.1"/>
    <property type="molecule type" value="Genomic_DNA"/>
</dbReference>
<dbReference type="RefSeq" id="WP_085887749.1">
    <property type="nucleotide sequence ID" value="NZ_FWFN01000003.1"/>
</dbReference>
<dbReference type="Pfam" id="PF06620">
    <property type="entry name" value="DUF1150"/>
    <property type="match status" value="1"/>
</dbReference>
<accession>A0A1X6Z5D7</accession>
<sequence>MTYDQDYDETAILSEAAKVVYVRAVKAADLPEDVREQVPGVKQLFAVHDSMGERLALVRDRETAFILARQNDLAPVTVH</sequence>
<gene>
    <name evidence="1" type="ORF">PSM7751_01899</name>
</gene>
<name>A0A1X6Z5D7_9RHOB</name>
<dbReference type="OrthoDB" id="7205167at2"/>